<dbReference type="Pfam" id="PF10035">
    <property type="entry name" value="DUF2179"/>
    <property type="match status" value="1"/>
</dbReference>
<comment type="subcellular location">
    <subcellularLocation>
        <location evidence="1">Cell membrane</location>
        <topology evidence="1">Multi-pass membrane protein</topology>
    </subcellularLocation>
</comment>
<name>A0A9Q2HFT2_9STAP</name>
<proteinExistence type="predicted"/>
<feature type="transmembrane region" description="Helical" evidence="6">
    <location>
        <begin position="126"/>
        <end position="147"/>
    </location>
</feature>
<comment type="caution">
    <text evidence="8">The sequence shown here is derived from an EMBL/GenBank/DDBJ whole genome shotgun (WGS) entry which is preliminary data.</text>
</comment>
<dbReference type="InterPro" id="IPR051461">
    <property type="entry name" value="UPF0750_membrane"/>
</dbReference>
<keyword evidence="2" id="KW-1003">Cell membrane</keyword>
<dbReference type="EMBL" id="JACHHF010000008">
    <property type="protein sequence ID" value="MBB5176518.1"/>
    <property type="molecule type" value="Genomic_DNA"/>
</dbReference>
<evidence type="ECO:0000256" key="1">
    <source>
        <dbReference type="ARBA" id="ARBA00004651"/>
    </source>
</evidence>
<dbReference type="InterPro" id="IPR015867">
    <property type="entry name" value="N-reg_PII/ATP_PRibTrfase_C"/>
</dbReference>
<dbReference type="InterPro" id="IPR003740">
    <property type="entry name" value="YitT"/>
</dbReference>
<sequence>MEANKKEKIESFNKRKLSFNKNWTVQTLINAIVITIGSFIFAVGVNTFMIGGNLAEGGVIGISIILFYAFGWSTALTNLIINSIILAIGFKFLSRRAMYYTIFSIPMTSLMLWFTETWQMQFENVIVNMIFGGMFIGIGIGLIFRVGATTAGTTILARIANKYLDVNVSYALLFFDLLVVLSGLTVIPLERVLLTIIALYVATKVMDFIVEGMNPKKAVTIISNKPELLAEHVTKDIKRGVTIMHGRGYYTQENKDVLYIVINKNQLGRLKRVIKKNDESAFVVVHDVNDVLGNFII</sequence>
<dbReference type="CDD" id="cd16380">
    <property type="entry name" value="YitT_C"/>
    <property type="match status" value="1"/>
</dbReference>
<gene>
    <name evidence="8" type="ORF">HNQ45_001406</name>
</gene>
<keyword evidence="4 6" id="KW-1133">Transmembrane helix</keyword>
<feature type="transmembrane region" description="Helical" evidence="6">
    <location>
        <begin position="97"/>
        <end position="114"/>
    </location>
</feature>
<dbReference type="PIRSF" id="PIRSF006483">
    <property type="entry name" value="Membrane_protein_YitT"/>
    <property type="match status" value="1"/>
</dbReference>
<keyword evidence="9" id="KW-1185">Reference proteome</keyword>
<evidence type="ECO:0000313" key="8">
    <source>
        <dbReference type="EMBL" id="MBB5176518.1"/>
    </source>
</evidence>
<dbReference type="PANTHER" id="PTHR33545:SF4">
    <property type="entry name" value="UPF0750 MEMBRANE PROTEIN YXKD"/>
    <property type="match status" value="1"/>
</dbReference>
<evidence type="ECO:0000256" key="2">
    <source>
        <dbReference type="ARBA" id="ARBA00022475"/>
    </source>
</evidence>
<dbReference type="AlphaFoldDB" id="A0A9Q2HFT2"/>
<accession>A0A9Q2HFT2</accession>
<reference evidence="8 9" key="1">
    <citation type="submission" date="2020-08" db="EMBL/GenBank/DDBJ databases">
        <title>Genomic Encyclopedia of Type Strains, Phase IV (KMG-IV): sequencing the most valuable type-strain genomes for metagenomic binning, comparative biology and taxonomic classification.</title>
        <authorList>
            <person name="Goeker M."/>
        </authorList>
    </citation>
    <scope>NUCLEOTIDE SEQUENCE [LARGE SCALE GENOMIC DNA]</scope>
    <source>
        <strain evidence="8 9">DSM 19163</strain>
    </source>
</reference>
<dbReference type="Gene3D" id="3.30.70.120">
    <property type="match status" value="1"/>
</dbReference>
<evidence type="ECO:0000256" key="6">
    <source>
        <dbReference type="SAM" id="Phobius"/>
    </source>
</evidence>
<dbReference type="Proteomes" id="UP000579136">
    <property type="component" value="Unassembled WGS sequence"/>
</dbReference>
<dbReference type="RefSeq" id="WP_183675139.1">
    <property type="nucleotide sequence ID" value="NZ_CBCRYX010000009.1"/>
</dbReference>
<organism evidence="8 9">
    <name type="scientific">Nosocomiicoccus ampullae</name>
    <dbReference type="NCBI Taxonomy" id="489910"/>
    <lineage>
        <taxon>Bacteria</taxon>
        <taxon>Bacillati</taxon>
        <taxon>Bacillota</taxon>
        <taxon>Bacilli</taxon>
        <taxon>Bacillales</taxon>
        <taxon>Staphylococcaceae</taxon>
        <taxon>Nosocomiicoccus</taxon>
    </lineage>
</organism>
<keyword evidence="5 6" id="KW-0472">Membrane</keyword>
<dbReference type="PANTHER" id="PTHR33545">
    <property type="entry name" value="UPF0750 MEMBRANE PROTEIN YITT-RELATED"/>
    <property type="match status" value="1"/>
</dbReference>
<feature type="domain" description="DUF2179" evidence="7">
    <location>
        <begin position="239"/>
        <end position="293"/>
    </location>
</feature>
<dbReference type="GO" id="GO:0005886">
    <property type="term" value="C:plasma membrane"/>
    <property type="evidence" value="ECO:0007669"/>
    <property type="project" value="UniProtKB-SubCell"/>
</dbReference>
<feature type="transmembrane region" description="Helical" evidence="6">
    <location>
        <begin position="23"/>
        <end position="45"/>
    </location>
</feature>
<evidence type="ECO:0000259" key="7">
    <source>
        <dbReference type="Pfam" id="PF10035"/>
    </source>
</evidence>
<evidence type="ECO:0000256" key="3">
    <source>
        <dbReference type="ARBA" id="ARBA00022692"/>
    </source>
</evidence>
<feature type="transmembrane region" description="Helical" evidence="6">
    <location>
        <begin position="168"/>
        <end position="187"/>
    </location>
</feature>
<feature type="transmembrane region" description="Helical" evidence="6">
    <location>
        <begin position="65"/>
        <end position="90"/>
    </location>
</feature>
<dbReference type="InterPro" id="IPR019264">
    <property type="entry name" value="DUF2179"/>
</dbReference>
<evidence type="ECO:0000313" key="9">
    <source>
        <dbReference type="Proteomes" id="UP000579136"/>
    </source>
</evidence>
<evidence type="ECO:0000256" key="5">
    <source>
        <dbReference type="ARBA" id="ARBA00023136"/>
    </source>
</evidence>
<dbReference type="Pfam" id="PF02588">
    <property type="entry name" value="YitT_membrane"/>
    <property type="match status" value="1"/>
</dbReference>
<evidence type="ECO:0000256" key="4">
    <source>
        <dbReference type="ARBA" id="ARBA00022989"/>
    </source>
</evidence>
<keyword evidence="3 6" id="KW-0812">Transmembrane</keyword>
<protein>
    <submittedName>
        <fullName evidence="8">Uncharacterized membrane-anchored protein YitT (DUF2179 family)</fullName>
    </submittedName>
</protein>